<dbReference type="InterPro" id="IPR043502">
    <property type="entry name" value="DNA/RNA_pol_sf"/>
</dbReference>
<dbReference type="EMBL" id="LIHL02000003">
    <property type="protein sequence ID" value="KAF5473910.1"/>
    <property type="molecule type" value="Genomic_DNA"/>
</dbReference>
<dbReference type="SUPFAM" id="SSF56672">
    <property type="entry name" value="DNA/RNA polymerases"/>
    <property type="match status" value="1"/>
</dbReference>
<organism evidence="2 3">
    <name type="scientific">Juglans regia</name>
    <name type="common">English walnut</name>
    <dbReference type="NCBI Taxonomy" id="51240"/>
    <lineage>
        <taxon>Eukaryota</taxon>
        <taxon>Viridiplantae</taxon>
        <taxon>Streptophyta</taxon>
        <taxon>Embryophyta</taxon>
        <taxon>Tracheophyta</taxon>
        <taxon>Spermatophyta</taxon>
        <taxon>Magnoliopsida</taxon>
        <taxon>eudicotyledons</taxon>
        <taxon>Gunneridae</taxon>
        <taxon>Pentapetalae</taxon>
        <taxon>rosids</taxon>
        <taxon>fabids</taxon>
        <taxon>Fagales</taxon>
        <taxon>Juglandaceae</taxon>
        <taxon>Juglans</taxon>
    </lineage>
</organism>
<evidence type="ECO:0000259" key="1">
    <source>
        <dbReference type="Pfam" id="PF17919"/>
    </source>
</evidence>
<name>A0A833Y2F9_JUGRE</name>
<reference evidence="2" key="2">
    <citation type="submission" date="2020-03" db="EMBL/GenBank/DDBJ databases">
        <title>Walnut 2.0.</title>
        <authorList>
            <person name="Marrano A."/>
            <person name="Britton M."/>
            <person name="Zimin A.V."/>
            <person name="Zaini P.A."/>
            <person name="Workman R."/>
            <person name="Puiu D."/>
            <person name="Bianco L."/>
            <person name="Allen B.J."/>
            <person name="Troggio M."/>
            <person name="Leslie C.A."/>
            <person name="Timp W."/>
            <person name="Dendekar A."/>
            <person name="Salzberg S.L."/>
            <person name="Neale D.B."/>
        </authorList>
    </citation>
    <scope>NUCLEOTIDE SEQUENCE</scope>
    <source>
        <tissue evidence="2">Leaves</tissue>
    </source>
</reference>
<dbReference type="PANTHER" id="PTHR33064">
    <property type="entry name" value="POL PROTEIN"/>
    <property type="match status" value="1"/>
</dbReference>
<sequence length="144" mass="15849">MPFGLTNAPATFQGLMNDCRFAMEEVDYLGHIISGQGVKADPSKIQTILDWPFPKTSKALRGFLGLTGYYRKFIRHYGLLAAPLTQLLTKNGFVWTQEAELAFKKLKEAVTRPPVLALPDISKPFTVECDASGKGIEAVLMQSG</sequence>
<dbReference type="InterPro" id="IPR041577">
    <property type="entry name" value="RT_RNaseH_2"/>
</dbReference>
<evidence type="ECO:0000313" key="2">
    <source>
        <dbReference type="EMBL" id="KAF5473910.1"/>
    </source>
</evidence>
<dbReference type="Gramene" id="Jr03_02360_p2">
    <property type="protein sequence ID" value="cds.Jr03_02360_p2"/>
    <property type="gene ID" value="Jr03_02360"/>
</dbReference>
<dbReference type="Pfam" id="PF17919">
    <property type="entry name" value="RT_RNaseH_2"/>
    <property type="match status" value="1"/>
</dbReference>
<comment type="caution">
    <text evidence="2">The sequence shown here is derived from an EMBL/GenBank/DDBJ whole genome shotgun (WGS) entry which is preliminary data.</text>
</comment>
<dbReference type="FunFam" id="3.30.70.270:FF:000020">
    <property type="entry name" value="Transposon Tf2-6 polyprotein-like Protein"/>
    <property type="match status" value="1"/>
</dbReference>
<evidence type="ECO:0000313" key="3">
    <source>
        <dbReference type="Proteomes" id="UP000619265"/>
    </source>
</evidence>
<reference evidence="2" key="1">
    <citation type="submission" date="2015-10" db="EMBL/GenBank/DDBJ databases">
        <authorList>
            <person name="Martinez-Garcia P.J."/>
            <person name="Crepeau M.W."/>
            <person name="Puiu D."/>
            <person name="Gonzalez-Ibeas D."/>
            <person name="Whalen J."/>
            <person name="Stevens K."/>
            <person name="Paul R."/>
            <person name="Butterfield T."/>
            <person name="Britton M."/>
            <person name="Reagan R."/>
            <person name="Chakraborty S."/>
            <person name="Walawage S.L."/>
            <person name="Vasquez-Gross H.A."/>
            <person name="Cardeno C."/>
            <person name="Famula R."/>
            <person name="Pratt K."/>
            <person name="Kuruganti S."/>
            <person name="Aradhya M.K."/>
            <person name="Leslie C.A."/>
            <person name="Dandekar A.M."/>
            <person name="Salzberg S.L."/>
            <person name="Wegrzyn J.L."/>
            <person name="Langley C.H."/>
            <person name="Neale D.B."/>
        </authorList>
    </citation>
    <scope>NUCLEOTIDE SEQUENCE</scope>
    <source>
        <tissue evidence="2">Leaves</tissue>
    </source>
</reference>
<gene>
    <name evidence="2" type="ORF">F2P56_005859</name>
</gene>
<accession>A0A833Y2F9</accession>
<dbReference type="Proteomes" id="UP000619265">
    <property type="component" value="Unassembled WGS sequence"/>
</dbReference>
<dbReference type="InterPro" id="IPR043128">
    <property type="entry name" value="Rev_trsase/Diguanyl_cyclase"/>
</dbReference>
<feature type="domain" description="Reverse transcriptase/retrotransposon-derived protein RNase H-like" evidence="1">
    <location>
        <begin position="95"/>
        <end position="143"/>
    </location>
</feature>
<dbReference type="AlphaFoldDB" id="A0A833Y2F9"/>
<proteinExistence type="predicted"/>
<protein>
    <recommendedName>
        <fullName evidence="1">Reverse transcriptase/retrotransposon-derived protein RNase H-like domain-containing protein</fullName>
    </recommendedName>
</protein>
<dbReference type="PANTHER" id="PTHR33064:SF37">
    <property type="entry name" value="RIBONUCLEASE H"/>
    <property type="match status" value="1"/>
</dbReference>
<dbReference type="InterPro" id="IPR051320">
    <property type="entry name" value="Viral_Replic_Matur_Polypro"/>
</dbReference>
<dbReference type="Gene3D" id="3.30.70.270">
    <property type="match status" value="1"/>
</dbReference>